<gene>
    <name evidence="1" type="ORF">LEP1GSC037_5235</name>
</gene>
<name>M6GHD9_LEPIR</name>
<evidence type="ECO:0000313" key="1">
    <source>
        <dbReference type="EMBL" id="EMM84413.1"/>
    </source>
</evidence>
<protein>
    <submittedName>
        <fullName evidence="1">Uncharacterized protein</fullName>
    </submittedName>
</protein>
<sequence>MKQKTNGEFFFQKPSGRSWQTGFLTAEVILLKYKLLDWVLCCNSA</sequence>
<organism evidence="1 2">
    <name type="scientific">Leptospira interrogans str. 2006001854</name>
    <dbReference type="NCBI Taxonomy" id="1001590"/>
    <lineage>
        <taxon>Bacteria</taxon>
        <taxon>Pseudomonadati</taxon>
        <taxon>Spirochaetota</taxon>
        <taxon>Spirochaetia</taxon>
        <taxon>Leptospirales</taxon>
        <taxon>Leptospiraceae</taxon>
        <taxon>Leptospira</taxon>
    </lineage>
</organism>
<dbReference type="EMBL" id="AFLW02000016">
    <property type="protein sequence ID" value="EMM84413.1"/>
    <property type="molecule type" value="Genomic_DNA"/>
</dbReference>
<dbReference type="Proteomes" id="UP000012128">
    <property type="component" value="Unassembled WGS sequence"/>
</dbReference>
<evidence type="ECO:0000313" key="2">
    <source>
        <dbReference type="Proteomes" id="UP000012128"/>
    </source>
</evidence>
<comment type="caution">
    <text evidence="1">The sequence shown here is derived from an EMBL/GenBank/DDBJ whole genome shotgun (WGS) entry which is preliminary data.</text>
</comment>
<proteinExistence type="predicted"/>
<accession>M6GHD9</accession>
<reference evidence="1 2" key="1">
    <citation type="submission" date="2013-01" db="EMBL/GenBank/DDBJ databases">
        <authorList>
            <person name="Harkins D.M."/>
            <person name="Durkin A.S."/>
            <person name="Brinkac L.M."/>
            <person name="Haft D.H."/>
            <person name="Selengut J.D."/>
            <person name="Sanka R."/>
            <person name="DePew J."/>
            <person name="Purushe J."/>
            <person name="Hospenthal D.R."/>
            <person name="Murray C.K."/>
            <person name="Pimentel G."/>
            <person name="Wasfy M."/>
            <person name="Parker T."/>
            <person name="Miller R.S."/>
            <person name="Vinetz J.M."/>
            <person name="Sutton G.G."/>
            <person name="Nierman W.C."/>
            <person name="Fouts D.E."/>
        </authorList>
    </citation>
    <scope>NUCLEOTIDE SEQUENCE [LARGE SCALE GENOMIC DNA]</scope>
    <source>
        <strain evidence="1 2">2006001854</strain>
    </source>
</reference>
<dbReference type="AlphaFoldDB" id="M6GHD9"/>